<reference evidence="10 12" key="2">
    <citation type="submission" date="2016-02" db="EMBL/GenBank/DDBJ databases">
        <title>Complete Genome Sequence of Propionibacterium acidipropionici ATCC 55737.</title>
        <authorList>
            <person name="Luna Flores C.H."/>
            <person name="Nielsen L.K."/>
            <person name="Marcellin E."/>
        </authorList>
    </citation>
    <scope>NUCLEOTIDE SEQUENCE [LARGE SCALE GENOMIC DNA]</scope>
    <source>
        <strain evidence="10 12">ATCC 55737</strain>
    </source>
</reference>
<comment type="subunit">
    <text evidence="7">Monomer.</text>
</comment>
<dbReference type="EMBL" id="CP014352">
    <property type="protein sequence ID" value="AMS04350.1"/>
    <property type="molecule type" value="Genomic_DNA"/>
</dbReference>
<dbReference type="RefSeq" id="WP_051281661.1">
    <property type="nucleotide sequence ID" value="NZ_CP013126.1"/>
</dbReference>
<name>A0A142KE12_9ACTN</name>
<dbReference type="InterPro" id="IPR036968">
    <property type="entry name" value="Enolpyruvate_Tfrase_sf"/>
</dbReference>
<feature type="binding site" evidence="7">
    <location>
        <position position="36"/>
    </location>
    <ligand>
        <name>3-phosphoshikimate</name>
        <dbReference type="ChEBI" id="CHEBI:145989"/>
    </ligand>
</feature>
<feature type="binding site" evidence="7">
    <location>
        <position position="134"/>
    </location>
    <ligand>
        <name>phosphoenolpyruvate</name>
        <dbReference type="ChEBI" id="CHEBI:58702"/>
    </ligand>
</feature>
<dbReference type="Proteomes" id="UP000075221">
    <property type="component" value="Chromosome"/>
</dbReference>
<evidence type="ECO:0000256" key="3">
    <source>
        <dbReference type="ARBA" id="ARBA00022605"/>
    </source>
</evidence>
<dbReference type="GO" id="GO:0009073">
    <property type="term" value="P:aromatic amino acid family biosynthetic process"/>
    <property type="evidence" value="ECO:0007669"/>
    <property type="project" value="UniProtKB-KW"/>
</dbReference>
<dbReference type="GeneID" id="88085726"/>
<dbReference type="KEGG" id="aaci:ASQ49_11985"/>
<comment type="subcellular location">
    <subcellularLocation>
        <location evidence="7">Cytoplasm</location>
    </subcellularLocation>
</comment>
<feature type="binding site" evidence="7">
    <location>
        <position position="179"/>
    </location>
    <ligand>
        <name>3-phosphoshikimate</name>
        <dbReference type="ChEBI" id="CHEBI:145989"/>
    </ligand>
</feature>
<evidence type="ECO:0000313" key="13">
    <source>
        <dbReference type="Proteomes" id="UP000178666"/>
    </source>
</evidence>
<dbReference type="Pfam" id="PF00275">
    <property type="entry name" value="EPSP_synthase"/>
    <property type="match status" value="1"/>
</dbReference>
<feature type="binding site" evidence="7">
    <location>
        <position position="177"/>
    </location>
    <ligand>
        <name>3-phosphoshikimate</name>
        <dbReference type="ChEBI" id="CHEBI:145989"/>
    </ligand>
</feature>
<comment type="function">
    <text evidence="7">Catalyzes the transfer of the enolpyruvyl moiety of phosphoenolpyruvate (PEP) to the 5-hydroxyl of shikimate-3-phosphate (S3P) to produce enolpyruvyl shikimate-3-phosphate and inorganic phosphate.</text>
</comment>
<evidence type="ECO:0000256" key="2">
    <source>
        <dbReference type="ARBA" id="ARBA00009948"/>
    </source>
</evidence>
<feature type="binding site" evidence="7">
    <location>
        <position position="35"/>
    </location>
    <ligand>
        <name>3-phosphoshikimate</name>
        <dbReference type="ChEBI" id="CHEBI:145989"/>
    </ligand>
</feature>
<feature type="binding site" evidence="7">
    <location>
        <position position="106"/>
    </location>
    <ligand>
        <name>phosphoenolpyruvate</name>
        <dbReference type="ChEBI" id="CHEBI:58702"/>
    </ligand>
</feature>
<dbReference type="PIRSF" id="PIRSF000505">
    <property type="entry name" value="EPSPS"/>
    <property type="match status" value="1"/>
</dbReference>
<keyword evidence="5 7" id="KW-0057">Aromatic amino acid biosynthesis</keyword>
<dbReference type="GO" id="GO:0003866">
    <property type="term" value="F:3-phosphoshikimate 1-carboxyvinyltransferase activity"/>
    <property type="evidence" value="ECO:0007669"/>
    <property type="project" value="UniProtKB-UniRule"/>
</dbReference>
<evidence type="ECO:0000256" key="7">
    <source>
        <dbReference type="HAMAP-Rule" id="MF_00210"/>
    </source>
</evidence>
<feature type="binding site" evidence="7">
    <location>
        <position position="321"/>
    </location>
    <ligand>
        <name>3-phosphoshikimate</name>
        <dbReference type="ChEBI" id="CHEBI:145989"/>
    </ligand>
</feature>
<dbReference type="Proteomes" id="UP000178666">
    <property type="component" value="Chromosome"/>
</dbReference>
<dbReference type="GO" id="GO:0005737">
    <property type="term" value="C:cytoplasm"/>
    <property type="evidence" value="ECO:0007669"/>
    <property type="project" value="UniProtKB-SubCell"/>
</dbReference>
<keyword evidence="7" id="KW-0963">Cytoplasm</keyword>
<dbReference type="HAMAP" id="MF_00210">
    <property type="entry name" value="EPSP_synth"/>
    <property type="match status" value="1"/>
</dbReference>
<keyword evidence="3 7" id="KW-0028">Amino-acid biosynthesis</keyword>
<dbReference type="EC" id="2.5.1.19" evidence="7"/>
<evidence type="ECO:0000256" key="5">
    <source>
        <dbReference type="ARBA" id="ARBA00023141"/>
    </source>
</evidence>
<dbReference type="AlphaFoldDB" id="A0A142KE12"/>
<dbReference type="GO" id="GO:0009423">
    <property type="term" value="P:chorismate biosynthetic process"/>
    <property type="evidence" value="ECO:0007669"/>
    <property type="project" value="UniProtKB-UniRule"/>
</dbReference>
<feature type="domain" description="Enolpyruvate transferase" evidence="9">
    <location>
        <begin position="29"/>
        <end position="428"/>
    </location>
</feature>
<feature type="binding site" evidence="7">
    <location>
        <position position="179"/>
    </location>
    <ligand>
        <name>phosphoenolpyruvate</name>
        <dbReference type="ChEBI" id="CHEBI:58702"/>
    </ligand>
</feature>
<organism evidence="10 12">
    <name type="scientific">Acidipropionibacterium acidipropionici</name>
    <dbReference type="NCBI Taxonomy" id="1748"/>
    <lineage>
        <taxon>Bacteria</taxon>
        <taxon>Bacillati</taxon>
        <taxon>Actinomycetota</taxon>
        <taxon>Actinomycetes</taxon>
        <taxon>Propionibacteriales</taxon>
        <taxon>Propionibacteriaceae</taxon>
        <taxon>Acidipropionibacterium</taxon>
    </lineage>
</organism>
<evidence type="ECO:0000313" key="12">
    <source>
        <dbReference type="Proteomes" id="UP000075221"/>
    </source>
</evidence>
<sequence>MTEPQHSTAQAGAGPWPAPAADGPLDSLTVVPGSKSQTNRALLLAGLSSGPSTLDGVLASRDTMLMRDGLTALGVDLQDLGPGRVRVSPPPTLHASPAPIDCGLAGTVMRFLPAAAAIAPGRTRFTGDAAASARPVAPVLDGLRQLGARVDGDRLPFALEAPARLPGRRVTIDSSGSSQFISALLLSAARYPEGIDLRHRGGSVPSAPHIAMTVAMLAERGVVVDQDDEDHWRVEPGPIRPLDAVVEPDLTNAAVFLAAAMAVGGTARVPGWPERTTQPGHLFLDVARTLGADARVADGTAVVTGAGPLHGAELDLHAASELTPVVAALAALAHGRTVISGVAHIRGHETDRLAALETELSRVGARIAQTDDGLEILGEGPRALHPARMRTYADHRMAHAGALIGLAVPGVSLDDVSCTSKTMPDFPSMWADLAGSR</sequence>
<comment type="similarity">
    <text evidence="2 7">Belongs to the EPSP synthase family.</text>
</comment>
<feature type="binding site" evidence="7">
    <location>
        <position position="352"/>
    </location>
    <ligand>
        <name>phosphoenolpyruvate</name>
        <dbReference type="ChEBI" id="CHEBI:58702"/>
    </ligand>
</feature>
<feature type="binding site" evidence="7">
    <location>
        <position position="396"/>
    </location>
    <ligand>
        <name>phosphoenolpyruvate</name>
        <dbReference type="ChEBI" id="CHEBI:58702"/>
    </ligand>
</feature>
<keyword evidence="4 7" id="KW-0808">Transferase</keyword>
<evidence type="ECO:0000313" key="11">
    <source>
        <dbReference type="EMBL" id="AOZ45844.1"/>
    </source>
</evidence>
<feature type="compositionally biased region" description="Low complexity" evidence="8">
    <location>
        <begin position="9"/>
        <end position="24"/>
    </location>
</feature>
<gene>
    <name evidence="7" type="primary">aroA</name>
    <name evidence="11" type="ORF">A8L58_02985</name>
    <name evidence="10" type="ORF">AXH35_01520</name>
</gene>
<evidence type="ECO:0000256" key="1">
    <source>
        <dbReference type="ARBA" id="ARBA00004811"/>
    </source>
</evidence>
<dbReference type="InterPro" id="IPR001986">
    <property type="entry name" value="Enolpyruvate_Tfrase_dom"/>
</dbReference>
<dbReference type="EMBL" id="CP015970">
    <property type="protein sequence ID" value="AOZ45844.1"/>
    <property type="molecule type" value="Genomic_DNA"/>
</dbReference>
<feature type="active site" description="Proton acceptor" evidence="7">
    <location>
        <position position="321"/>
    </location>
</feature>
<feature type="binding site" evidence="7">
    <location>
        <position position="178"/>
    </location>
    <ligand>
        <name>3-phosphoshikimate</name>
        <dbReference type="ChEBI" id="CHEBI:145989"/>
    </ligand>
</feature>
<comment type="pathway">
    <text evidence="1 7">Metabolic intermediate biosynthesis; chorismate biosynthesis; chorismate from D-erythrose 4-phosphate and phosphoenolpyruvate: step 6/7.</text>
</comment>
<dbReference type="SUPFAM" id="SSF55205">
    <property type="entry name" value="EPT/RTPC-like"/>
    <property type="match status" value="1"/>
</dbReference>
<dbReference type="PROSITE" id="PS00104">
    <property type="entry name" value="EPSP_SYNTHASE_1"/>
    <property type="match status" value="1"/>
</dbReference>
<evidence type="ECO:0000256" key="8">
    <source>
        <dbReference type="SAM" id="MobiDB-lite"/>
    </source>
</evidence>
<dbReference type="PANTHER" id="PTHR21090:SF5">
    <property type="entry name" value="PENTAFUNCTIONAL AROM POLYPEPTIDE"/>
    <property type="match status" value="1"/>
</dbReference>
<feature type="binding site" evidence="7">
    <location>
        <position position="348"/>
    </location>
    <ligand>
        <name>3-phosphoshikimate</name>
        <dbReference type="ChEBI" id="CHEBI:145989"/>
    </ligand>
</feature>
<dbReference type="PANTHER" id="PTHR21090">
    <property type="entry name" value="AROM/DEHYDROQUINATE SYNTHASE"/>
    <property type="match status" value="1"/>
</dbReference>
<comment type="catalytic activity">
    <reaction evidence="6">
        <text>3-phosphoshikimate + phosphoenolpyruvate = 5-O-(1-carboxyvinyl)-3-phosphoshikimate + phosphate</text>
        <dbReference type="Rhea" id="RHEA:21256"/>
        <dbReference type="ChEBI" id="CHEBI:43474"/>
        <dbReference type="ChEBI" id="CHEBI:57701"/>
        <dbReference type="ChEBI" id="CHEBI:58702"/>
        <dbReference type="ChEBI" id="CHEBI:145989"/>
        <dbReference type="EC" id="2.5.1.19"/>
    </reaction>
    <physiologicalReaction direction="left-to-right" evidence="6">
        <dbReference type="Rhea" id="RHEA:21257"/>
    </physiologicalReaction>
</comment>
<comment type="caution">
    <text evidence="7">Lacks conserved residue(s) required for the propagation of feature annotation.</text>
</comment>
<keyword evidence="13" id="KW-1185">Reference proteome</keyword>
<dbReference type="CDD" id="cd01556">
    <property type="entry name" value="EPSP_synthase"/>
    <property type="match status" value="1"/>
</dbReference>
<dbReference type="InterPro" id="IPR006264">
    <property type="entry name" value="EPSP_synthase"/>
</dbReference>
<dbReference type="GO" id="GO:0008652">
    <property type="term" value="P:amino acid biosynthetic process"/>
    <property type="evidence" value="ECO:0007669"/>
    <property type="project" value="UniProtKB-KW"/>
</dbReference>
<feature type="binding site" evidence="7">
    <location>
        <position position="206"/>
    </location>
    <ligand>
        <name>3-phosphoshikimate</name>
        <dbReference type="ChEBI" id="CHEBI:145989"/>
    </ligand>
</feature>
<reference evidence="11 13" key="1">
    <citation type="journal article" date="2016" name="Plant Dis.">
        <title>Improved production of propionic acid using genome shuffling.</title>
        <authorList>
            <person name="Luna-Flores C.H."/>
            <person name="Palfreyman R.W."/>
            <person name="Kromer J.O."/>
            <person name="Nielsen L.K."/>
            <person name="Marcellin E."/>
        </authorList>
    </citation>
    <scope>NUCLEOTIDE SEQUENCE [LARGE SCALE GENOMIC DNA]</scope>
    <source>
        <strain evidence="11 13">F3E8</strain>
    </source>
</reference>
<evidence type="ECO:0000259" key="9">
    <source>
        <dbReference type="Pfam" id="PF00275"/>
    </source>
</evidence>
<evidence type="ECO:0000313" key="10">
    <source>
        <dbReference type="EMBL" id="AMS04350.1"/>
    </source>
</evidence>
<dbReference type="InterPro" id="IPR023193">
    <property type="entry name" value="EPSP_synthase_CS"/>
</dbReference>
<proteinExistence type="inferred from homology"/>
<evidence type="ECO:0000256" key="4">
    <source>
        <dbReference type="ARBA" id="ARBA00022679"/>
    </source>
</evidence>
<accession>A0A142KE12</accession>
<dbReference type="PROSITE" id="PS00885">
    <property type="entry name" value="EPSP_SYNTHASE_2"/>
    <property type="match status" value="1"/>
</dbReference>
<feature type="binding site" evidence="7">
    <location>
        <position position="35"/>
    </location>
    <ligand>
        <name>phosphoenolpyruvate</name>
        <dbReference type="ChEBI" id="CHEBI:58702"/>
    </ligand>
</feature>
<protein>
    <recommendedName>
        <fullName evidence="7">3-phosphoshikimate 1-carboxyvinyltransferase</fullName>
        <ecNumber evidence="7">2.5.1.19</ecNumber>
    </recommendedName>
    <alternativeName>
        <fullName evidence="7">5-enolpyruvylshikimate-3-phosphate synthase</fullName>
        <shortName evidence="7">EPSP synthase</shortName>
        <shortName evidence="7">EPSPS</shortName>
    </alternativeName>
</protein>
<dbReference type="NCBIfam" id="TIGR01356">
    <property type="entry name" value="aroA"/>
    <property type="match status" value="1"/>
</dbReference>
<dbReference type="OrthoDB" id="9809920at2"/>
<feature type="binding site" evidence="7">
    <location>
        <position position="421"/>
    </location>
    <ligand>
        <name>phosphoenolpyruvate</name>
        <dbReference type="ChEBI" id="CHEBI:58702"/>
    </ligand>
</feature>
<evidence type="ECO:0000256" key="6">
    <source>
        <dbReference type="ARBA" id="ARBA00044633"/>
    </source>
</evidence>
<dbReference type="Gene3D" id="3.65.10.10">
    <property type="entry name" value="Enolpyruvate transferase domain"/>
    <property type="match status" value="2"/>
</dbReference>
<feature type="region of interest" description="Disordered" evidence="8">
    <location>
        <begin position="1"/>
        <end position="32"/>
    </location>
</feature>
<dbReference type="InterPro" id="IPR013792">
    <property type="entry name" value="RNA3'P_cycl/enolpyr_Trfase_a/b"/>
</dbReference>
<feature type="binding site" evidence="7">
    <location>
        <position position="40"/>
    </location>
    <ligand>
        <name>3-phosphoshikimate</name>
        <dbReference type="ChEBI" id="CHEBI:145989"/>
    </ligand>
</feature>